<dbReference type="Pfam" id="PF00161">
    <property type="entry name" value="RIP"/>
    <property type="match status" value="2"/>
</dbReference>
<feature type="compositionally biased region" description="Basic and acidic residues" evidence="2">
    <location>
        <begin position="169"/>
        <end position="189"/>
    </location>
</feature>
<dbReference type="Proteomes" id="UP000467840">
    <property type="component" value="Chromosome 4"/>
</dbReference>
<evidence type="ECO:0000313" key="4">
    <source>
        <dbReference type="Proteomes" id="UP000467840"/>
    </source>
</evidence>
<accession>A0A6A6LH97</accession>
<keyword evidence="4" id="KW-1185">Reference proteome</keyword>
<keyword evidence="1" id="KW-0378">Hydrolase</keyword>
<dbReference type="InterPro" id="IPR017989">
    <property type="entry name" value="Ribosome_inactivat_1/2"/>
</dbReference>
<dbReference type="GO" id="GO:0090729">
    <property type="term" value="F:toxin activity"/>
    <property type="evidence" value="ECO:0007669"/>
    <property type="project" value="UniProtKB-KW"/>
</dbReference>
<organism evidence="3 4">
    <name type="scientific">Hevea brasiliensis</name>
    <name type="common">Para rubber tree</name>
    <name type="synonym">Siphonia brasiliensis</name>
    <dbReference type="NCBI Taxonomy" id="3981"/>
    <lineage>
        <taxon>Eukaryota</taxon>
        <taxon>Viridiplantae</taxon>
        <taxon>Streptophyta</taxon>
        <taxon>Embryophyta</taxon>
        <taxon>Tracheophyta</taxon>
        <taxon>Spermatophyta</taxon>
        <taxon>Magnoliopsida</taxon>
        <taxon>eudicotyledons</taxon>
        <taxon>Gunneridae</taxon>
        <taxon>Pentapetalae</taxon>
        <taxon>rosids</taxon>
        <taxon>fabids</taxon>
        <taxon>Malpighiales</taxon>
        <taxon>Euphorbiaceae</taxon>
        <taxon>Crotonoideae</taxon>
        <taxon>Micrandreae</taxon>
        <taxon>Hevea</taxon>
    </lineage>
</organism>
<dbReference type="GO" id="GO:0030598">
    <property type="term" value="F:rRNA N-glycosylase activity"/>
    <property type="evidence" value="ECO:0007669"/>
    <property type="project" value="UniProtKB-EC"/>
</dbReference>
<dbReference type="PANTHER" id="PTHR33453">
    <property type="match status" value="1"/>
</dbReference>
<feature type="compositionally biased region" description="Basic and acidic residues" evidence="2">
    <location>
        <begin position="73"/>
        <end position="93"/>
    </location>
</feature>
<dbReference type="PANTHER" id="PTHR33453:SF34">
    <property type="entry name" value="RIBOSOME-INACTIVATING PROTEIN"/>
    <property type="match status" value="1"/>
</dbReference>
<dbReference type="GO" id="GO:0006952">
    <property type="term" value="P:defense response"/>
    <property type="evidence" value="ECO:0007669"/>
    <property type="project" value="UniProtKB-KW"/>
</dbReference>
<comment type="catalytic activity">
    <reaction evidence="1">
        <text>Endohydrolysis of the N-glycosidic bond at one specific adenosine on the 28S rRNA.</text>
        <dbReference type="EC" id="3.2.2.22"/>
    </reaction>
</comment>
<feature type="compositionally biased region" description="Low complexity" evidence="2">
    <location>
        <begin position="24"/>
        <end position="34"/>
    </location>
</feature>
<dbReference type="GO" id="GO:0017148">
    <property type="term" value="P:negative regulation of translation"/>
    <property type="evidence" value="ECO:0007669"/>
    <property type="project" value="UniProtKB-KW"/>
</dbReference>
<comment type="caution">
    <text evidence="3">The sequence shown here is derived from an EMBL/GenBank/DDBJ whole genome shotgun (WGS) entry which is preliminary data.</text>
</comment>
<reference evidence="3 4" key="1">
    <citation type="journal article" date="2020" name="Mol. Plant">
        <title>The Chromosome-Based Rubber Tree Genome Provides New Insights into Spurge Genome Evolution and Rubber Biosynthesis.</title>
        <authorList>
            <person name="Liu J."/>
            <person name="Shi C."/>
            <person name="Shi C.C."/>
            <person name="Li W."/>
            <person name="Zhang Q.J."/>
            <person name="Zhang Y."/>
            <person name="Li K."/>
            <person name="Lu H.F."/>
            <person name="Shi C."/>
            <person name="Zhu S.T."/>
            <person name="Xiao Z.Y."/>
            <person name="Nan H."/>
            <person name="Yue Y."/>
            <person name="Zhu X.G."/>
            <person name="Wu Y."/>
            <person name="Hong X.N."/>
            <person name="Fan G.Y."/>
            <person name="Tong Y."/>
            <person name="Zhang D."/>
            <person name="Mao C.L."/>
            <person name="Liu Y.L."/>
            <person name="Hao S.J."/>
            <person name="Liu W.Q."/>
            <person name="Lv M.Q."/>
            <person name="Zhang H.B."/>
            <person name="Liu Y."/>
            <person name="Hu-Tang G.R."/>
            <person name="Wang J.P."/>
            <person name="Wang J.H."/>
            <person name="Sun Y.H."/>
            <person name="Ni S.B."/>
            <person name="Chen W.B."/>
            <person name="Zhang X.C."/>
            <person name="Jiao Y.N."/>
            <person name="Eichler E.E."/>
            <person name="Li G.H."/>
            <person name="Liu X."/>
            <person name="Gao L.Z."/>
        </authorList>
    </citation>
    <scope>NUCLEOTIDE SEQUENCE [LARGE SCALE GENOMIC DNA]</scope>
    <source>
        <strain evidence="4">cv. GT1</strain>
        <tissue evidence="3">Leaf</tissue>
    </source>
</reference>
<feature type="region of interest" description="Disordered" evidence="2">
    <location>
        <begin position="166"/>
        <end position="189"/>
    </location>
</feature>
<comment type="similarity">
    <text evidence="1">Belongs to the ribosome-inactivating protein family.</text>
</comment>
<dbReference type="AlphaFoldDB" id="A0A6A6LH97"/>
<keyword evidence="1" id="KW-0652">Protein synthesis inhibitor</keyword>
<dbReference type="SUPFAM" id="SSF56371">
    <property type="entry name" value="Ribosome inactivating proteins (RIP)"/>
    <property type="match status" value="1"/>
</dbReference>
<keyword evidence="1" id="KW-0800">Toxin</keyword>
<evidence type="ECO:0000256" key="1">
    <source>
        <dbReference type="RuleBase" id="RU004915"/>
    </source>
</evidence>
<dbReference type="InterPro" id="IPR001574">
    <property type="entry name" value="Ribosome_inactivat_prot"/>
</dbReference>
<feature type="region of interest" description="Disordered" evidence="2">
    <location>
        <begin position="1"/>
        <end position="93"/>
    </location>
</feature>
<evidence type="ECO:0000256" key="2">
    <source>
        <dbReference type="SAM" id="MobiDB-lite"/>
    </source>
</evidence>
<keyword evidence="1" id="KW-0611">Plant defense</keyword>
<feature type="compositionally biased region" description="Low complexity" evidence="2">
    <location>
        <begin position="1"/>
        <end position="16"/>
    </location>
</feature>
<dbReference type="InterPro" id="IPR036041">
    <property type="entry name" value="Ribosome-inact_prot_sf"/>
</dbReference>
<dbReference type="Gene3D" id="3.40.420.10">
    <property type="entry name" value="Ricin (A subunit), domain 1"/>
    <property type="match status" value="1"/>
</dbReference>
<dbReference type="EMBL" id="JAAGAX010000010">
    <property type="protein sequence ID" value="KAF2300772.1"/>
    <property type="molecule type" value="Genomic_DNA"/>
</dbReference>
<dbReference type="PRINTS" id="PR00396">
    <property type="entry name" value="SHIGARICIN"/>
</dbReference>
<dbReference type="InterPro" id="IPR016138">
    <property type="entry name" value="Ribosome_inactivat_prot_sub1"/>
</dbReference>
<proteinExistence type="inferred from homology"/>
<gene>
    <name evidence="3" type="ORF">GH714_015687</name>
</gene>
<protein>
    <submittedName>
        <fullName evidence="3">Uncharacterized protein</fullName>
    </submittedName>
</protein>
<evidence type="ECO:0000313" key="3">
    <source>
        <dbReference type="EMBL" id="KAF2300772.1"/>
    </source>
</evidence>
<sequence length="421" mass="47917">MNTNMPHLHASSSLSPPDWPPIGRANPPDSAPSSSPSPPDSPPSSRANPPDWPSSSRAKPQHSPPSSSSQHQRLPDVEFTFKEEKGERDKGFIEEKGERYKEFIEEIRTKLPGKKVLSRFDPTQSRFLLVKLSNSGDKSVTLIIKKEDVYLLGYIIEVPKSEGYGIEVPKSEDRNEEKTEEGREKLEKGEEEQNVKKIYCFKNTSADINEEFKDPEAEELPFEFNYDSLRSESKIRQNISICDTMENAISNLNNEGEGKVDNKKVAEALLVCIHFLSEAARFKSVEEEVSRCIKYRNAKEKPMFNVLQCIKLRRDWKDFCTEFLQGNSNQNVENLQLVKMKKGETDQDVKNLKHVRGKKKENKKKMSRVQVSYEQEQIAVARSFEKYCKELSILFLVCETLYSILKSSGLLGPVTAGTSDP</sequence>
<name>A0A6A6LH97_HEVBR</name>